<dbReference type="GO" id="GO:0005576">
    <property type="term" value="C:extracellular region"/>
    <property type="evidence" value="ECO:0007669"/>
    <property type="project" value="UniProtKB-SubCell"/>
</dbReference>
<protein>
    <submittedName>
        <fullName evidence="4">Polysaccharide deacetylase family protein</fullName>
    </submittedName>
</protein>
<dbReference type="GO" id="GO:0016810">
    <property type="term" value="F:hydrolase activity, acting on carbon-nitrogen (but not peptide) bonds"/>
    <property type="evidence" value="ECO:0007669"/>
    <property type="project" value="InterPro"/>
</dbReference>
<name>A0AA46X6D9_9FIRM</name>
<dbReference type="Gene3D" id="3.20.20.370">
    <property type="entry name" value="Glycoside hydrolase/deacetylase"/>
    <property type="match status" value="1"/>
</dbReference>
<dbReference type="EMBL" id="CP110418">
    <property type="protein sequence ID" value="UZG51053.1"/>
    <property type="molecule type" value="Genomic_DNA"/>
</dbReference>
<accession>A0AA46X6D9</accession>
<evidence type="ECO:0000313" key="5">
    <source>
        <dbReference type="Proteomes" id="UP001164244"/>
    </source>
</evidence>
<reference evidence="4" key="1">
    <citation type="submission" date="2022-11" db="EMBL/GenBank/DDBJ databases">
        <title>Complete genome sequence of Veillonella rogosae KCOM 3468 isolated from human Subgingival dental plaque of Chronic peridontitis Lesion.</title>
        <authorList>
            <person name="Park S.-N."/>
            <person name="Lim Y.K."/>
            <person name="Kook J.-K."/>
        </authorList>
    </citation>
    <scope>NUCLEOTIDE SEQUENCE</scope>
    <source>
        <strain evidence="4">KCOM 3468</strain>
    </source>
</reference>
<evidence type="ECO:0000259" key="3">
    <source>
        <dbReference type="PROSITE" id="PS51677"/>
    </source>
</evidence>
<evidence type="ECO:0000256" key="2">
    <source>
        <dbReference type="ARBA" id="ARBA00022729"/>
    </source>
</evidence>
<comment type="subcellular location">
    <subcellularLocation>
        <location evidence="1">Secreted</location>
    </subcellularLocation>
</comment>
<feature type="domain" description="NodB homology" evidence="3">
    <location>
        <begin position="88"/>
        <end position="333"/>
    </location>
</feature>
<dbReference type="InterPro" id="IPR011330">
    <property type="entry name" value="Glyco_hydro/deAcase_b/a-brl"/>
</dbReference>
<keyword evidence="2" id="KW-0732">Signal</keyword>
<dbReference type="PROSITE" id="PS51677">
    <property type="entry name" value="NODB"/>
    <property type="match status" value="1"/>
</dbReference>
<sequence>MSLKDYIKENLPWIRSIYRKRLAPINLIHNIFDKPVVVLLYHRVNYLNRDLFNINVTPDNFERHIQVLKNHYNVITFNDLKRNDIKEPSVIITFDDGYYDNYKYAFPILKKYQVPATIFITSGGVDTGKEFWWDRLETILFENKNLRELIELDILNQRHVFDVSDDKKRLHSFYTLHHMLFSLHPNERDMILDRWYEFYGLKVNPNNRTMTSSELIELYQSQLITLGAHTIHHPALKQISREEQIHEIQSSKLFLENLLHTDIDIFAYPFGHKESFDQVTEQIIQDLGFTYSVSTKRAQLHSNANPFSIPRFGIEDWSEDEFIRQMKLVWFEN</sequence>
<dbReference type="SUPFAM" id="SSF88713">
    <property type="entry name" value="Glycoside hydrolase/deacetylase"/>
    <property type="match status" value="1"/>
</dbReference>
<dbReference type="InterPro" id="IPR002509">
    <property type="entry name" value="NODB_dom"/>
</dbReference>
<dbReference type="RefSeq" id="WP_265138197.1">
    <property type="nucleotide sequence ID" value="NZ_CP110418.1"/>
</dbReference>
<dbReference type="Proteomes" id="UP001164244">
    <property type="component" value="Chromosome"/>
</dbReference>
<evidence type="ECO:0000256" key="1">
    <source>
        <dbReference type="ARBA" id="ARBA00004613"/>
    </source>
</evidence>
<dbReference type="AlphaFoldDB" id="A0AA46X6D9"/>
<proteinExistence type="predicted"/>
<dbReference type="InterPro" id="IPR051398">
    <property type="entry name" value="Polysacch_Deacetylase"/>
</dbReference>
<organism evidence="4 5">
    <name type="scientific">Veillonella rogosae</name>
    <dbReference type="NCBI Taxonomy" id="423477"/>
    <lineage>
        <taxon>Bacteria</taxon>
        <taxon>Bacillati</taxon>
        <taxon>Bacillota</taxon>
        <taxon>Negativicutes</taxon>
        <taxon>Veillonellales</taxon>
        <taxon>Veillonellaceae</taxon>
        <taxon>Veillonella</taxon>
    </lineage>
</organism>
<dbReference type="CDD" id="cd10918">
    <property type="entry name" value="CE4_NodB_like_5s_6s"/>
    <property type="match status" value="1"/>
</dbReference>
<dbReference type="PANTHER" id="PTHR34216:SF3">
    <property type="entry name" value="POLY-BETA-1,6-N-ACETYL-D-GLUCOSAMINE N-DEACETYLASE"/>
    <property type="match status" value="1"/>
</dbReference>
<evidence type="ECO:0000313" key="4">
    <source>
        <dbReference type="EMBL" id="UZG51053.1"/>
    </source>
</evidence>
<dbReference type="Pfam" id="PF01522">
    <property type="entry name" value="Polysacc_deac_1"/>
    <property type="match status" value="2"/>
</dbReference>
<dbReference type="KEGG" id="vrg:OKW85_00145"/>
<gene>
    <name evidence="4" type="ORF">OKW85_00145</name>
</gene>
<dbReference type="PANTHER" id="PTHR34216">
    <property type="match status" value="1"/>
</dbReference>
<dbReference type="GO" id="GO:0005975">
    <property type="term" value="P:carbohydrate metabolic process"/>
    <property type="evidence" value="ECO:0007669"/>
    <property type="project" value="InterPro"/>
</dbReference>